<evidence type="ECO:0000256" key="4">
    <source>
        <dbReference type="SAM" id="MobiDB-lite"/>
    </source>
</evidence>
<dbReference type="Pfam" id="PF13460">
    <property type="entry name" value="NAD_binding_10"/>
    <property type="match status" value="1"/>
</dbReference>
<dbReference type="OrthoDB" id="419598at2759"/>
<dbReference type="Gene3D" id="3.40.50.720">
    <property type="entry name" value="NAD(P)-binding Rossmann-like Domain"/>
    <property type="match status" value="1"/>
</dbReference>
<feature type="region of interest" description="Disordered" evidence="4">
    <location>
        <begin position="240"/>
        <end position="271"/>
    </location>
</feature>
<name>A0A1W2TIC3_ROSNE</name>
<proteinExistence type="inferred from homology"/>
<dbReference type="PANTHER" id="PTHR47706">
    <property type="entry name" value="NMRA-LIKE FAMILY PROTEIN"/>
    <property type="match status" value="1"/>
</dbReference>
<keyword evidence="2" id="KW-0521">NADP</keyword>
<dbReference type="AlphaFoldDB" id="A0A1W2TIC3"/>
<gene>
    <name evidence="6" type="ORF">SAMD00023353_1600900</name>
</gene>
<feature type="domain" description="NAD(P)-binding" evidence="5">
    <location>
        <begin position="34"/>
        <end position="152"/>
    </location>
</feature>
<keyword evidence="3" id="KW-0560">Oxidoreductase</keyword>
<dbReference type="PANTHER" id="PTHR47706:SF7">
    <property type="entry name" value="CIPA-LIKE, PUTATIVE (AFU_ORTHOLOGUE AFUA_1G01630)-RELATED"/>
    <property type="match status" value="1"/>
</dbReference>
<evidence type="ECO:0000256" key="1">
    <source>
        <dbReference type="ARBA" id="ARBA00005725"/>
    </source>
</evidence>
<evidence type="ECO:0000313" key="6">
    <source>
        <dbReference type="EMBL" id="GAP87912.2"/>
    </source>
</evidence>
<accession>A0A1W2TIC3</accession>
<evidence type="ECO:0000256" key="3">
    <source>
        <dbReference type="ARBA" id="ARBA00023002"/>
    </source>
</evidence>
<dbReference type="InterPro" id="IPR051609">
    <property type="entry name" value="NmrA/Isoflavone_reductase-like"/>
</dbReference>
<reference evidence="6" key="1">
    <citation type="submission" date="2016-03" db="EMBL/GenBank/DDBJ databases">
        <title>Draft genome sequence of Rosellinia necatrix.</title>
        <authorList>
            <person name="Kanematsu S."/>
        </authorList>
    </citation>
    <scope>NUCLEOTIDE SEQUENCE [LARGE SCALE GENOMIC DNA]</scope>
    <source>
        <strain evidence="6">W97</strain>
    </source>
</reference>
<protein>
    <submittedName>
        <fullName evidence="6">Putative isoflavone reductase family protein</fullName>
    </submittedName>
</protein>
<dbReference type="EMBL" id="DF977461">
    <property type="protein sequence ID" value="GAP87912.2"/>
    <property type="molecule type" value="Genomic_DNA"/>
</dbReference>
<dbReference type="Proteomes" id="UP000054516">
    <property type="component" value="Unassembled WGS sequence"/>
</dbReference>
<sequence length="342" mass="34774">MSGTNYIKKVAIVGVSAHLAPEDNLLKLTPCQVNGSVGKHIVSALQRAGRHEITALTRGSGAGAPAGVRIASVSYEDKESLVAALQGQDALVITLSTRAAQGTQDKLLEAAAAAGVSFILPNEWGIEAAQGGLGDDALLGPAARDARRRVEDLGRSAWIAVTTGFWFAHSLATADAYGFDLARRSVTFFDDGTARINTIVSLPPLPHPPPLPPPRGVDAAAGVSTCEAVVSDGGASLTLGGRATDLGEDRRGGGEAPVAPDRGGGGRPAGALGVQEQDRVRLVVADEPEGHVPAGAPGVGDAGVGLGGQVRARRRALRGGEGAALLRRPLGLRAGAVHEDVL</sequence>
<dbReference type="InterPro" id="IPR036291">
    <property type="entry name" value="NAD(P)-bd_dom_sf"/>
</dbReference>
<organism evidence="6">
    <name type="scientific">Rosellinia necatrix</name>
    <name type="common">White root-rot fungus</name>
    <dbReference type="NCBI Taxonomy" id="77044"/>
    <lineage>
        <taxon>Eukaryota</taxon>
        <taxon>Fungi</taxon>
        <taxon>Dikarya</taxon>
        <taxon>Ascomycota</taxon>
        <taxon>Pezizomycotina</taxon>
        <taxon>Sordariomycetes</taxon>
        <taxon>Xylariomycetidae</taxon>
        <taxon>Xylariales</taxon>
        <taxon>Xylariaceae</taxon>
        <taxon>Rosellinia</taxon>
    </lineage>
</organism>
<evidence type="ECO:0000259" key="5">
    <source>
        <dbReference type="Pfam" id="PF13460"/>
    </source>
</evidence>
<keyword evidence="7" id="KW-1185">Reference proteome</keyword>
<dbReference type="InterPro" id="IPR016040">
    <property type="entry name" value="NAD(P)-bd_dom"/>
</dbReference>
<comment type="similarity">
    <text evidence="1">Belongs to the NmrA-type oxidoreductase family. Isoflavone reductase subfamily.</text>
</comment>
<dbReference type="SUPFAM" id="SSF51735">
    <property type="entry name" value="NAD(P)-binding Rossmann-fold domains"/>
    <property type="match status" value="1"/>
</dbReference>
<evidence type="ECO:0000313" key="7">
    <source>
        <dbReference type="Proteomes" id="UP000054516"/>
    </source>
</evidence>
<dbReference type="GO" id="GO:0016491">
    <property type="term" value="F:oxidoreductase activity"/>
    <property type="evidence" value="ECO:0007669"/>
    <property type="project" value="UniProtKB-KW"/>
</dbReference>
<evidence type="ECO:0000256" key="2">
    <source>
        <dbReference type="ARBA" id="ARBA00022857"/>
    </source>
</evidence>
<dbReference type="STRING" id="77044.A0A1W2TIC3"/>